<dbReference type="PANTHER" id="PTHR47870:SF2">
    <property type="entry name" value="FORMATE-DEPENDENT NITRITE REDUCTASE COMPLEX SUBUNIT NRFF"/>
    <property type="match status" value="1"/>
</dbReference>
<dbReference type="NCBIfam" id="TIGR03147">
    <property type="entry name" value="cyt_nit_nrfF"/>
    <property type="match status" value="1"/>
</dbReference>
<keyword evidence="6" id="KW-0812">Transmembrane</keyword>
<comment type="caution">
    <text evidence="8">The sequence shown here is derived from an EMBL/GenBank/DDBJ whole genome shotgun (WGS) entry which is preliminary data.</text>
</comment>
<reference evidence="8 9" key="1">
    <citation type="submission" date="2016-09" db="EMBL/GenBank/DDBJ databases">
        <title>Genomic Taxonomy of the Vibrionaceae.</title>
        <authorList>
            <person name="Gonzalez-Castillo A."/>
            <person name="Gomez-Gil B."/>
            <person name="Enciso-Ibarra K."/>
        </authorList>
    </citation>
    <scope>NUCLEOTIDE SEQUENCE [LARGE SCALE GENOMIC DNA]</scope>
    <source>
        <strain evidence="8 9">CAIM 703</strain>
    </source>
</reference>
<evidence type="ECO:0000256" key="4">
    <source>
        <dbReference type="ARBA" id="ARBA00022729"/>
    </source>
</evidence>
<organism evidence="8 9">
    <name type="scientific">Vibrio panuliri</name>
    <dbReference type="NCBI Taxonomy" id="1381081"/>
    <lineage>
        <taxon>Bacteria</taxon>
        <taxon>Pseudomonadati</taxon>
        <taxon>Pseudomonadota</taxon>
        <taxon>Gammaproteobacteria</taxon>
        <taxon>Vibrionales</taxon>
        <taxon>Vibrionaceae</taxon>
        <taxon>Vibrio</taxon>
    </lineage>
</organism>
<keyword evidence="6" id="KW-0472">Membrane</keyword>
<evidence type="ECO:0000256" key="3">
    <source>
        <dbReference type="ARBA" id="ARBA00022723"/>
    </source>
</evidence>
<dbReference type="InterPro" id="IPR051263">
    <property type="entry name" value="C-type_cytochrome_biogenesis"/>
</dbReference>
<protein>
    <recommendedName>
        <fullName evidence="6">Formate-dependent nitrite reductase complex subunit</fullName>
    </recommendedName>
</protein>
<evidence type="ECO:0000256" key="1">
    <source>
        <dbReference type="ARBA" id="ARBA00010342"/>
    </source>
</evidence>
<dbReference type="Proteomes" id="UP000186313">
    <property type="component" value="Unassembled WGS sequence"/>
</dbReference>
<dbReference type="GO" id="GO:0046872">
    <property type="term" value="F:metal ion binding"/>
    <property type="evidence" value="ECO:0007669"/>
    <property type="project" value="UniProtKB-KW"/>
</dbReference>
<keyword evidence="4 6" id="KW-0732">Signal</keyword>
<dbReference type="EMBL" id="MJMJ01000007">
    <property type="protein sequence ID" value="OLQ91734.1"/>
    <property type="molecule type" value="Genomic_DNA"/>
</dbReference>
<dbReference type="GO" id="GO:0017004">
    <property type="term" value="P:cytochrome complex assembly"/>
    <property type="evidence" value="ECO:0007669"/>
    <property type="project" value="UniProtKB-ARBA"/>
</dbReference>
<feature type="chain" id="PRO_5011814107" description="Formate-dependent nitrite reductase complex subunit" evidence="6">
    <location>
        <begin position="18"/>
        <end position="144"/>
    </location>
</feature>
<sequence>MRWWWFFCCLISSLAMAQDDAVFVAATNAHQTQVALFKFDSPELQQKAITLAKSLRCPQCQNQNLVESNSPIALDLRLVVFEMINQGKSEQQVIDYMTARFGDFVLYNPPLTARNSLLWGLPLLVLLAFVFGSASRVVKGRHKK</sequence>
<dbReference type="InterPro" id="IPR017565">
    <property type="entry name" value="For-dep_Cytc_NO2Rdtase_NrfF"/>
</dbReference>
<evidence type="ECO:0000256" key="2">
    <source>
        <dbReference type="ARBA" id="ARBA00022617"/>
    </source>
</evidence>
<comment type="similarity">
    <text evidence="1 6">Belongs to the CcmH/CycL/Ccl2/NrfF family.</text>
</comment>
<dbReference type="Gene3D" id="1.10.8.640">
    <property type="entry name" value="Cytochrome C biogenesis protein"/>
    <property type="match status" value="1"/>
</dbReference>
<keyword evidence="6" id="KW-1133">Transmembrane helix</keyword>
<gene>
    <name evidence="8" type="ORF">BIY22_17415</name>
</gene>
<evidence type="ECO:0000313" key="8">
    <source>
        <dbReference type="EMBL" id="OLQ91734.1"/>
    </source>
</evidence>
<keyword evidence="3 6" id="KW-0479">Metal-binding</keyword>
<dbReference type="InterPro" id="IPR038297">
    <property type="entry name" value="CcmH/CycL/NrfF/Ccl2_sf"/>
</dbReference>
<dbReference type="AlphaFoldDB" id="A0A1Q9HM69"/>
<dbReference type="GO" id="GO:0005886">
    <property type="term" value="C:plasma membrane"/>
    <property type="evidence" value="ECO:0007669"/>
    <property type="project" value="TreeGrafter"/>
</dbReference>
<comment type="function">
    <text evidence="6">Possible subunit of a heme lyase.</text>
</comment>
<proteinExistence type="inferred from homology"/>
<feature type="domain" description="CcmH/CycL/Ccl2/NrfF N-terminal" evidence="7">
    <location>
        <begin position="23"/>
        <end position="138"/>
    </location>
</feature>
<feature type="signal peptide" evidence="6">
    <location>
        <begin position="1"/>
        <end position="17"/>
    </location>
</feature>
<keyword evidence="5 6" id="KW-0408">Iron</keyword>
<dbReference type="Pfam" id="PF03918">
    <property type="entry name" value="CcmH"/>
    <property type="match status" value="1"/>
</dbReference>
<evidence type="ECO:0000256" key="6">
    <source>
        <dbReference type="RuleBase" id="RU364112"/>
    </source>
</evidence>
<dbReference type="CDD" id="cd16378">
    <property type="entry name" value="CcmH_N"/>
    <property type="match status" value="1"/>
</dbReference>
<evidence type="ECO:0000259" key="7">
    <source>
        <dbReference type="Pfam" id="PF03918"/>
    </source>
</evidence>
<name>A0A1Q9HM69_9VIBR</name>
<feature type="transmembrane region" description="Helical" evidence="6">
    <location>
        <begin position="117"/>
        <end position="138"/>
    </location>
</feature>
<accession>A0A1Q9HM69</accession>
<keyword evidence="2 6" id="KW-0349">Heme</keyword>
<dbReference type="InterPro" id="IPR005616">
    <property type="entry name" value="CcmH/CycL/Ccl2/NrfF_N"/>
</dbReference>
<dbReference type="STRING" id="1381081.BIY22_17415"/>
<dbReference type="FunFam" id="1.10.8.640:FF:000001">
    <property type="entry name" value="Cytochrome c-type biogenesis protein"/>
    <property type="match status" value="1"/>
</dbReference>
<evidence type="ECO:0000313" key="9">
    <source>
        <dbReference type="Proteomes" id="UP000186313"/>
    </source>
</evidence>
<evidence type="ECO:0000256" key="5">
    <source>
        <dbReference type="ARBA" id="ARBA00023004"/>
    </source>
</evidence>
<dbReference type="PANTHER" id="PTHR47870">
    <property type="entry name" value="CYTOCHROME C-TYPE BIOGENESIS PROTEIN CCMH"/>
    <property type="match status" value="1"/>
</dbReference>